<dbReference type="Proteomes" id="UP001597181">
    <property type="component" value="Unassembled WGS sequence"/>
</dbReference>
<dbReference type="InterPro" id="IPR036390">
    <property type="entry name" value="WH_DNA-bd_sf"/>
</dbReference>
<dbReference type="CDD" id="cd07377">
    <property type="entry name" value="WHTH_GntR"/>
    <property type="match status" value="1"/>
</dbReference>
<dbReference type="Pfam" id="PF00392">
    <property type="entry name" value="GntR"/>
    <property type="match status" value="1"/>
</dbReference>
<evidence type="ECO:0000256" key="3">
    <source>
        <dbReference type="ARBA" id="ARBA00023163"/>
    </source>
</evidence>
<accession>A0ABW3TN94</accession>
<proteinExistence type="predicted"/>
<dbReference type="Pfam" id="PF07729">
    <property type="entry name" value="FCD"/>
    <property type="match status" value="1"/>
</dbReference>
<name>A0ABW3TN94_9MICO</name>
<dbReference type="PANTHER" id="PTHR43537:SF45">
    <property type="entry name" value="GNTR FAMILY REGULATORY PROTEIN"/>
    <property type="match status" value="1"/>
</dbReference>
<dbReference type="InterPro" id="IPR008920">
    <property type="entry name" value="TF_FadR/GntR_C"/>
</dbReference>
<dbReference type="InterPro" id="IPR011711">
    <property type="entry name" value="GntR_C"/>
</dbReference>
<comment type="caution">
    <text evidence="5">The sequence shown here is derived from an EMBL/GenBank/DDBJ whole genome shotgun (WGS) entry which is preliminary data.</text>
</comment>
<protein>
    <submittedName>
        <fullName evidence="5">GntR family transcriptional regulator</fullName>
    </submittedName>
</protein>
<dbReference type="EMBL" id="JBHTLY010000004">
    <property type="protein sequence ID" value="MFD1202196.1"/>
    <property type="molecule type" value="Genomic_DNA"/>
</dbReference>
<organism evidence="5 6">
    <name type="scientific">Leucobacter albus</name>
    <dbReference type="NCBI Taxonomy" id="272210"/>
    <lineage>
        <taxon>Bacteria</taxon>
        <taxon>Bacillati</taxon>
        <taxon>Actinomycetota</taxon>
        <taxon>Actinomycetes</taxon>
        <taxon>Micrococcales</taxon>
        <taxon>Microbacteriaceae</taxon>
        <taxon>Leucobacter</taxon>
    </lineage>
</organism>
<dbReference type="SUPFAM" id="SSF46785">
    <property type="entry name" value="Winged helix' DNA-binding domain"/>
    <property type="match status" value="1"/>
</dbReference>
<keyword evidence="6" id="KW-1185">Reference proteome</keyword>
<feature type="domain" description="HTH gntR-type" evidence="4">
    <location>
        <begin position="7"/>
        <end position="74"/>
    </location>
</feature>
<dbReference type="PROSITE" id="PS50949">
    <property type="entry name" value="HTH_GNTR"/>
    <property type="match status" value="1"/>
</dbReference>
<dbReference type="PANTHER" id="PTHR43537">
    <property type="entry name" value="TRANSCRIPTIONAL REGULATOR, GNTR FAMILY"/>
    <property type="match status" value="1"/>
</dbReference>
<evidence type="ECO:0000259" key="4">
    <source>
        <dbReference type="PROSITE" id="PS50949"/>
    </source>
</evidence>
<sequence length="238" mass="25735">MSPLTRSSTVDLIALELRQAIFTGGLPVGSPVREVEISTQLGVSRAPFREAAQRLVQEGLLTAFPGRGLRVTRITGDAIDDVYDARLAVEARAVQAIAELRNSEVTGALRGSYEAFAQVTERGDDAFAIGDADLAFHQLLVDFSGSYRLSRMMSTLVIETRIASLSADEGFAVRLSVSPTYEALLTGLELGNTQTAISALEVQFRDAIARLRGENDFPTMETELDASQHEFSPIDPVS</sequence>
<gene>
    <name evidence="5" type="ORF">ACFQ3U_09875</name>
</gene>
<keyword evidence="2" id="KW-0238">DNA-binding</keyword>
<dbReference type="SMART" id="SM00895">
    <property type="entry name" value="FCD"/>
    <property type="match status" value="1"/>
</dbReference>
<evidence type="ECO:0000256" key="2">
    <source>
        <dbReference type="ARBA" id="ARBA00023125"/>
    </source>
</evidence>
<dbReference type="Gene3D" id="1.20.120.530">
    <property type="entry name" value="GntR ligand-binding domain-like"/>
    <property type="match status" value="1"/>
</dbReference>
<dbReference type="SMART" id="SM00345">
    <property type="entry name" value="HTH_GNTR"/>
    <property type="match status" value="1"/>
</dbReference>
<dbReference type="InterPro" id="IPR000524">
    <property type="entry name" value="Tscrpt_reg_HTH_GntR"/>
</dbReference>
<keyword evidence="3" id="KW-0804">Transcription</keyword>
<dbReference type="InterPro" id="IPR036388">
    <property type="entry name" value="WH-like_DNA-bd_sf"/>
</dbReference>
<evidence type="ECO:0000256" key="1">
    <source>
        <dbReference type="ARBA" id="ARBA00023015"/>
    </source>
</evidence>
<reference evidence="6" key="1">
    <citation type="journal article" date="2019" name="Int. J. Syst. Evol. Microbiol.">
        <title>The Global Catalogue of Microorganisms (GCM) 10K type strain sequencing project: providing services to taxonomists for standard genome sequencing and annotation.</title>
        <authorList>
            <consortium name="The Broad Institute Genomics Platform"/>
            <consortium name="The Broad Institute Genome Sequencing Center for Infectious Disease"/>
            <person name="Wu L."/>
            <person name="Ma J."/>
        </authorList>
    </citation>
    <scope>NUCLEOTIDE SEQUENCE [LARGE SCALE GENOMIC DNA]</scope>
    <source>
        <strain evidence="6">CCUG 50213</strain>
    </source>
</reference>
<dbReference type="RefSeq" id="WP_343961234.1">
    <property type="nucleotide sequence ID" value="NZ_BAAAKZ010000010.1"/>
</dbReference>
<dbReference type="SUPFAM" id="SSF48008">
    <property type="entry name" value="GntR ligand-binding domain-like"/>
    <property type="match status" value="1"/>
</dbReference>
<dbReference type="Gene3D" id="1.10.10.10">
    <property type="entry name" value="Winged helix-like DNA-binding domain superfamily/Winged helix DNA-binding domain"/>
    <property type="match status" value="1"/>
</dbReference>
<evidence type="ECO:0000313" key="5">
    <source>
        <dbReference type="EMBL" id="MFD1202196.1"/>
    </source>
</evidence>
<keyword evidence="1" id="KW-0805">Transcription regulation</keyword>
<evidence type="ECO:0000313" key="6">
    <source>
        <dbReference type="Proteomes" id="UP001597181"/>
    </source>
</evidence>